<keyword evidence="2" id="KW-0732">Signal</keyword>
<comment type="caution">
    <text evidence="3">The sequence shown here is derived from an EMBL/GenBank/DDBJ whole genome shotgun (WGS) entry which is preliminary data.</text>
</comment>
<reference evidence="3 4" key="1">
    <citation type="submission" date="2018-08" db="EMBL/GenBank/DDBJ databases">
        <title>Comparative analysis of Burkholderia isolates from Puerto Rico.</title>
        <authorList>
            <person name="Hall C."/>
            <person name="Sahl J."/>
            <person name="Wagner D."/>
        </authorList>
    </citation>
    <scope>NUCLEOTIDE SEQUENCE [LARGE SCALE GENOMIC DNA]</scope>
    <source>
        <strain evidence="3 4">Bp9001</strain>
    </source>
</reference>
<evidence type="ECO:0000256" key="1">
    <source>
        <dbReference type="SAM" id="Phobius"/>
    </source>
</evidence>
<proteinExistence type="predicted"/>
<accession>A0A3N8QGK3</accession>
<evidence type="ECO:0000256" key="2">
    <source>
        <dbReference type="SAM" id="SignalP"/>
    </source>
</evidence>
<protein>
    <recommendedName>
        <fullName evidence="5">5-formyltetrahydrofolate cyclo-ligase</fullName>
    </recommendedName>
</protein>
<gene>
    <name evidence="3" type="ORF">DF037_26405</name>
</gene>
<organism evidence="3 4">
    <name type="scientific">Burkholderia contaminans</name>
    <dbReference type="NCBI Taxonomy" id="488447"/>
    <lineage>
        <taxon>Bacteria</taxon>
        <taxon>Pseudomonadati</taxon>
        <taxon>Pseudomonadota</taxon>
        <taxon>Betaproteobacteria</taxon>
        <taxon>Burkholderiales</taxon>
        <taxon>Burkholderiaceae</taxon>
        <taxon>Burkholderia</taxon>
        <taxon>Burkholderia cepacia complex</taxon>
    </lineage>
</organism>
<keyword evidence="1" id="KW-0472">Membrane</keyword>
<dbReference type="AlphaFoldDB" id="A0A3N8QGK3"/>
<evidence type="ECO:0000313" key="3">
    <source>
        <dbReference type="EMBL" id="RQT22948.1"/>
    </source>
</evidence>
<keyword evidence="1" id="KW-0812">Transmembrane</keyword>
<evidence type="ECO:0000313" key="4">
    <source>
        <dbReference type="Proteomes" id="UP000269271"/>
    </source>
</evidence>
<feature type="chain" id="PRO_5018288066" description="5-formyltetrahydrofolate cyclo-ligase" evidence="2">
    <location>
        <begin position="28"/>
        <end position="216"/>
    </location>
</feature>
<dbReference type="RefSeq" id="WP_124619032.1">
    <property type="nucleotide sequence ID" value="NZ_QTQX01000019.1"/>
</dbReference>
<sequence length="216" mass="22939">MNVSITRRRLLAAGVAAGVAASSLALSGCFTPKLYKDDGYSEQVSGFMMTEDGKKLVVLGTDYHYIFDLPAQLRPVLMSGYRKSLRTTFAAFHASGGSITGQYRIVLPKDASDDDRQAATADGFTAAQAGLVLEGDISGKRYSTEGFAEKYKTSTQPFNRPYSVYIRQSPSALGMGLRILATPVTVAADGVLVLGGIVLLPFAAIAIQANGGLRIM</sequence>
<name>A0A3N8QGK3_9BURK</name>
<dbReference type="PROSITE" id="PS51257">
    <property type="entry name" value="PROKAR_LIPOPROTEIN"/>
    <property type="match status" value="1"/>
</dbReference>
<feature type="signal peptide" evidence="2">
    <location>
        <begin position="1"/>
        <end position="27"/>
    </location>
</feature>
<dbReference type="EMBL" id="QTQX01000019">
    <property type="protein sequence ID" value="RQT22948.1"/>
    <property type="molecule type" value="Genomic_DNA"/>
</dbReference>
<evidence type="ECO:0008006" key="5">
    <source>
        <dbReference type="Google" id="ProtNLM"/>
    </source>
</evidence>
<feature type="transmembrane region" description="Helical" evidence="1">
    <location>
        <begin position="186"/>
        <end position="207"/>
    </location>
</feature>
<keyword evidence="1" id="KW-1133">Transmembrane helix</keyword>
<dbReference type="Proteomes" id="UP000269271">
    <property type="component" value="Unassembled WGS sequence"/>
</dbReference>